<dbReference type="InterPro" id="IPR013830">
    <property type="entry name" value="SGNH_hydro"/>
</dbReference>
<accession>A0A1W6L3C6</accession>
<dbReference type="InterPro" id="IPR053140">
    <property type="entry name" value="GDSL_Rv0518-like"/>
</dbReference>
<organism evidence="1 2">
    <name type="scientific">Piscinibacter gummiphilus</name>
    <dbReference type="NCBI Taxonomy" id="946333"/>
    <lineage>
        <taxon>Bacteria</taxon>
        <taxon>Pseudomonadati</taxon>
        <taxon>Pseudomonadota</taxon>
        <taxon>Betaproteobacteria</taxon>
        <taxon>Burkholderiales</taxon>
        <taxon>Sphaerotilaceae</taxon>
        <taxon>Piscinibacter</taxon>
    </lineage>
</organism>
<name>A0A1W6L3C6_9BURK</name>
<dbReference type="PANTHER" id="PTHR43784">
    <property type="entry name" value="GDSL-LIKE LIPASE/ACYLHYDROLASE, PUTATIVE (AFU_ORTHOLOGUE AFUA_2G00820)-RELATED"/>
    <property type="match status" value="1"/>
</dbReference>
<dbReference type="SUPFAM" id="SSF52266">
    <property type="entry name" value="SGNH hydrolase"/>
    <property type="match status" value="1"/>
</dbReference>
<dbReference type="InterPro" id="IPR036514">
    <property type="entry name" value="SGNH_hydro_sf"/>
</dbReference>
<dbReference type="Pfam" id="PF13472">
    <property type="entry name" value="Lipase_GDSL_2"/>
    <property type="match status" value="1"/>
</dbReference>
<protein>
    <submittedName>
        <fullName evidence="1">Lipase</fullName>
    </submittedName>
</protein>
<dbReference type="PANTHER" id="PTHR43784:SF2">
    <property type="entry name" value="GDSL-LIKE LIPASE_ACYLHYDROLASE, PUTATIVE (AFU_ORTHOLOGUE AFUA_2G00820)-RELATED"/>
    <property type="match status" value="1"/>
</dbReference>
<dbReference type="EMBL" id="CP015118">
    <property type="protein sequence ID" value="ARN18772.1"/>
    <property type="molecule type" value="Genomic_DNA"/>
</dbReference>
<gene>
    <name evidence="1" type="ORF">A4W93_01895</name>
</gene>
<dbReference type="STRING" id="946333.A4W93_01895"/>
<dbReference type="AlphaFoldDB" id="A0A1W6L3C6"/>
<keyword evidence="2" id="KW-1185">Reference proteome</keyword>
<dbReference type="KEGG" id="rgu:A4W93_01895"/>
<reference evidence="1 2" key="1">
    <citation type="submission" date="2016-04" db="EMBL/GenBank/DDBJ databases">
        <title>Complete genome sequence of natural rubber-degrading, novel Gram-negative bacterium, Rhizobacter gummiphilus strain NS21.</title>
        <authorList>
            <person name="Tabata M."/>
            <person name="Kasai D."/>
            <person name="Fukuda M."/>
        </authorList>
    </citation>
    <scope>NUCLEOTIDE SEQUENCE [LARGE SCALE GENOMIC DNA]</scope>
    <source>
        <strain evidence="1 2">NS21</strain>
    </source>
</reference>
<dbReference type="GO" id="GO:0016788">
    <property type="term" value="F:hydrolase activity, acting on ester bonds"/>
    <property type="evidence" value="ECO:0007669"/>
    <property type="project" value="UniProtKB-ARBA"/>
</dbReference>
<dbReference type="RefSeq" id="WP_085749013.1">
    <property type="nucleotide sequence ID" value="NZ_BSPR01000012.1"/>
</dbReference>
<evidence type="ECO:0000313" key="1">
    <source>
        <dbReference type="EMBL" id="ARN18772.1"/>
    </source>
</evidence>
<dbReference type="CDD" id="cd01830">
    <property type="entry name" value="XynE_like"/>
    <property type="match status" value="1"/>
</dbReference>
<proteinExistence type="predicted"/>
<dbReference type="Gene3D" id="3.40.50.1110">
    <property type="entry name" value="SGNH hydrolase"/>
    <property type="match status" value="1"/>
</dbReference>
<sequence length="406" mass="42453">MNTKALLLATTLAFSAAASAEGPWTGTWRASPQPLWSGNFVLPTMAPFQFVQQTLRQPMRVSLGGDRWRVVVSNTYGTQPLRIGAAAFARSAGGVAIDPDASRRLTFGGQPGVEIPAGGEAVSDPVALAVPALGRVAVSLHLPGPVAPATFHWDARETGYTADGDQVAAPTFAAATPMPVRAFVSRLLVEGGAGSVVVLGDSLTDGNGSTPGTDRRWPDVLAERLAPRGVAVQNAGISGARLLRDGMGDSASARVDREVFAWPGVRSVIVALGTNDIGWPGGPFAPGEAAMTVERLAAGYRQLAERARVHGVRVIGTTVPPFEGALQGTPLEGHHSVAKDRVRQAVNHWIRTSGTFDAVVDFDAVLRDPAHPARLRPAFDSGDHLHPGDTGYRAMAGAIDLDTLAK</sequence>
<evidence type="ECO:0000313" key="2">
    <source>
        <dbReference type="Proteomes" id="UP000193427"/>
    </source>
</evidence>
<dbReference type="Proteomes" id="UP000193427">
    <property type="component" value="Chromosome"/>
</dbReference>